<gene>
    <name evidence="2" type="ORF">I316_03477</name>
</gene>
<reference evidence="2 3" key="1">
    <citation type="submission" date="2013-07" db="EMBL/GenBank/DDBJ databases">
        <title>The Genome Sequence of Cryptococcus heveanensis BCC8398.</title>
        <authorList>
            <consortium name="The Broad Institute Genome Sequencing Platform"/>
            <person name="Cuomo C."/>
            <person name="Litvintseva A."/>
            <person name="Chen Y."/>
            <person name="Heitman J."/>
            <person name="Sun S."/>
            <person name="Springer D."/>
            <person name="Dromer F."/>
            <person name="Young S.K."/>
            <person name="Zeng Q."/>
            <person name="Gargeya S."/>
            <person name="Fitzgerald M."/>
            <person name="Abouelleil A."/>
            <person name="Alvarado L."/>
            <person name="Berlin A.M."/>
            <person name="Chapman S.B."/>
            <person name="Dewar J."/>
            <person name="Goldberg J."/>
            <person name="Griggs A."/>
            <person name="Gujja S."/>
            <person name="Hansen M."/>
            <person name="Howarth C."/>
            <person name="Imamovic A."/>
            <person name="Larimer J."/>
            <person name="McCowan C."/>
            <person name="Murphy C."/>
            <person name="Pearson M."/>
            <person name="Priest M."/>
            <person name="Roberts A."/>
            <person name="Saif S."/>
            <person name="Shea T."/>
            <person name="Sykes S."/>
            <person name="Wortman J."/>
            <person name="Nusbaum C."/>
            <person name="Birren B."/>
        </authorList>
    </citation>
    <scope>NUCLEOTIDE SEQUENCE [LARGE SCALE GENOMIC DNA]</scope>
    <source>
        <strain evidence="2 3">BCC8398</strain>
    </source>
</reference>
<name>A0A1B9GV60_9TREE</name>
<evidence type="ECO:0000256" key="1">
    <source>
        <dbReference type="SAM" id="MobiDB-lite"/>
    </source>
</evidence>
<feature type="region of interest" description="Disordered" evidence="1">
    <location>
        <begin position="75"/>
        <end position="99"/>
    </location>
</feature>
<sequence length="377" mass="43626">MDITTLEPLQPVLHVILDILKTDCPHLLLPVSKELYRELLPTVYERVEVDGPRLGQLLHGLVQYTKTLDLNIAPDRTESDCRSGTDDPESDDSKNAHEDIDSRQSKKIWDYGYRKAEALGLIKYLRLNNLNQDDRVDEIMETFFSGCYSPIFPSLEHLSLSREMTEYLWPAYAYPSDRDIDRQQGIFINLTAIDRPRTLCVEWPEEWKYSEDKHKMYCQDSSGSPVSVEMDILLSDWDDTEILYLHLPYYVKKIDLDVESEIEVLEVVMIVKDPSEPEHDHHARSVCSDKYQQQPLGVFNLVDVIDTLWNRASIRHNGAVVDNNIVLPIPPDALGEALDGYIVCVDEDDIEDYRRWRKGVRSKEDLQDGRFRCPCGH</sequence>
<dbReference type="AlphaFoldDB" id="A0A1B9GV60"/>
<evidence type="ECO:0000313" key="2">
    <source>
        <dbReference type="EMBL" id="OCF34930.1"/>
    </source>
</evidence>
<dbReference type="EMBL" id="KV700123">
    <property type="protein sequence ID" value="OCF34930.1"/>
    <property type="molecule type" value="Genomic_DNA"/>
</dbReference>
<proteinExistence type="predicted"/>
<reference evidence="3" key="2">
    <citation type="submission" date="2013-12" db="EMBL/GenBank/DDBJ databases">
        <title>Evolution of pathogenesis and genome organization in the Tremellales.</title>
        <authorList>
            <person name="Cuomo C."/>
            <person name="Litvintseva A."/>
            <person name="Heitman J."/>
            <person name="Chen Y."/>
            <person name="Sun S."/>
            <person name="Springer D."/>
            <person name="Dromer F."/>
            <person name="Young S."/>
            <person name="Zeng Q."/>
            <person name="Chapman S."/>
            <person name="Gujja S."/>
            <person name="Saif S."/>
            <person name="Birren B."/>
        </authorList>
    </citation>
    <scope>NUCLEOTIDE SEQUENCE [LARGE SCALE GENOMIC DNA]</scope>
    <source>
        <strain evidence="3">BCC8398</strain>
    </source>
</reference>
<evidence type="ECO:0000313" key="3">
    <source>
        <dbReference type="Proteomes" id="UP000092666"/>
    </source>
</evidence>
<keyword evidence="3" id="KW-1185">Reference proteome</keyword>
<accession>A0A1B9GV60</accession>
<dbReference type="Pfam" id="PF12586">
    <property type="entry name" value="DUF3760"/>
    <property type="match status" value="1"/>
</dbReference>
<dbReference type="InterPro" id="IPR022235">
    <property type="entry name" value="DUF3760"/>
</dbReference>
<dbReference type="OrthoDB" id="2564858at2759"/>
<dbReference type="Proteomes" id="UP000092666">
    <property type="component" value="Unassembled WGS sequence"/>
</dbReference>
<protein>
    <submittedName>
        <fullName evidence="2">Uncharacterized protein</fullName>
    </submittedName>
</protein>
<organism evidence="2 3">
    <name type="scientific">Kwoniella heveanensis BCC8398</name>
    <dbReference type="NCBI Taxonomy" id="1296120"/>
    <lineage>
        <taxon>Eukaryota</taxon>
        <taxon>Fungi</taxon>
        <taxon>Dikarya</taxon>
        <taxon>Basidiomycota</taxon>
        <taxon>Agaricomycotina</taxon>
        <taxon>Tremellomycetes</taxon>
        <taxon>Tremellales</taxon>
        <taxon>Cryptococcaceae</taxon>
        <taxon>Kwoniella</taxon>
    </lineage>
</organism>